<dbReference type="RefSeq" id="WP_169454782.1">
    <property type="nucleotide sequence ID" value="NZ_CP051774.1"/>
</dbReference>
<dbReference type="AlphaFoldDB" id="A0A858RIH1"/>
<sequence>MKPLTVGILLAAGLLVISCKEKTGAAGGPASGGAAVAKADGHVLAKKEALPPVGKVLTKESTMEMKDAVLDIEAAGQKMNGTMSRKDTKVETFEALGATKIRRTLVSNTNDGKMVMNGQEQPTPAPADPLVGLPVIIEKKEGTWTAALESGTATPDQTTALDKVAKEMTKNDDFIIFGDKPRKPGDKWSVDPKSLGTFGEAEGLSGTFDVEFVEVKDVQGVSCAVIKTVFDVTGKTSSNGGEPGMTMTLKGEALANRSLADLIDGDSKIDSSVLIEGSPASQVQMTAKGPMTMTTKSTLK</sequence>
<reference evidence="1 2" key="1">
    <citation type="submission" date="2020-04" db="EMBL/GenBank/DDBJ databases">
        <title>Luteolibacter sp. G-1-1-1 isolated from soil.</title>
        <authorList>
            <person name="Dahal R.H."/>
        </authorList>
    </citation>
    <scope>NUCLEOTIDE SEQUENCE [LARGE SCALE GENOMIC DNA]</scope>
    <source>
        <strain evidence="1 2">G-1-1-1</strain>
    </source>
</reference>
<organism evidence="1 2">
    <name type="scientific">Luteolibacter luteus</name>
    <dbReference type="NCBI Taxonomy" id="2728835"/>
    <lineage>
        <taxon>Bacteria</taxon>
        <taxon>Pseudomonadati</taxon>
        <taxon>Verrucomicrobiota</taxon>
        <taxon>Verrucomicrobiia</taxon>
        <taxon>Verrucomicrobiales</taxon>
        <taxon>Verrucomicrobiaceae</taxon>
        <taxon>Luteolibacter</taxon>
    </lineage>
</organism>
<evidence type="ECO:0008006" key="3">
    <source>
        <dbReference type="Google" id="ProtNLM"/>
    </source>
</evidence>
<evidence type="ECO:0000313" key="2">
    <source>
        <dbReference type="Proteomes" id="UP000501812"/>
    </source>
</evidence>
<dbReference type="PROSITE" id="PS51257">
    <property type="entry name" value="PROKAR_LIPOPROTEIN"/>
    <property type="match status" value="1"/>
</dbReference>
<dbReference type="KEGG" id="luo:HHL09_11500"/>
<evidence type="ECO:0000313" key="1">
    <source>
        <dbReference type="EMBL" id="QJE96381.1"/>
    </source>
</evidence>
<accession>A0A858RIH1</accession>
<keyword evidence="2" id="KW-1185">Reference proteome</keyword>
<name>A0A858RIH1_9BACT</name>
<dbReference type="EMBL" id="CP051774">
    <property type="protein sequence ID" value="QJE96381.1"/>
    <property type="molecule type" value="Genomic_DNA"/>
</dbReference>
<dbReference type="Proteomes" id="UP000501812">
    <property type="component" value="Chromosome"/>
</dbReference>
<proteinExistence type="predicted"/>
<gene>
    <name evidence="1" type="ORF">HHL09_11500</name>
</gene>
<protein>
    <recommendedName>
        <fullName evidence="3">Lipoprotein</fullName>
    </recommendedName>
</protein>